<keyword evidence="1" id="KW-0175">Coiled coil</keyword>
<dbReference type="GeneID" id="108901630"/>
<evidence type="ECO:0000313" key="3">
    <source>
        <dbReference type="Proteomes" id="UP000694890"/>
    </source>
</evidence>
<proteinExistence type="predicted"/>
<reference evidence="4" key="1">
    <citation type="submission" date="2025-08" db="UniProtKB">
        <authorList>
            <consortium name="RefSeq"/>
        </authorList>
    </citation>
    <scope>IDENTIFICATION</scope>
    <source>
        <tissue evidence="4">Brain</tissue>
    </source>
</reference>
<evidence type="ECO:0000256" key="2">
    <source>
        <dbReference type="SAM" id="MobiDB-lite"/>
    </source>
</evidence>
<dbReference type="Proteomes" id="UP000694890">
    <property type="component" value="Linkage group LG19"/>
</dbReference>
<feature type="coiled-coil region" evidence="1">
    <location>
        <begin position="41"/>
        <end position="72"/>
    </location>
</feature>
<gene>
    <name evidence="4" type="primary">LOC108901630</name>
</gene>
<organism evidence="3 4">
    <name type="scientific">Lates calcarifer</name>
    <name type="common">Barramundi</name>
    <name type="synonym">Holocentrus calcarifer</name>
    <dbReference type="NCBI Taxonomy" id="8187"/>
    <lineage>
        <taxon>Eukaryota</taxon>
        <taxon>Metazoa</taxon>
        <taxon>Chordata</taxon>
        <taxon>Craniata</taxon>
        <taxon>Vertebrata</taxon>
        <taxon>Euteleostomi</taxon>
        <taxon>Actinopterygii</taxon>
        <taxon>Neopterygii</taxon>
        <taxon>Teleostei</taxon>
        <taxon>Neoteleostei</taxon>
        <taxon>Acanthomorphata</taxon>
        <taxon>Carangaria</taxon>
        <taxon>Carangaria incertae sedis</taxon>
        <taxon>Centropomidae</taxon>
        <taxon>Lates</taxon>
    </lineage>
</organism>
<feature type="region of interest" description="Disordered" evidence="2">
    <location>
        <begin position="150"/>
        <end position="174"/>
    </location>
</feature>
<evidence type="ECO:0000313" key="4">
    <source>
        <dbReference type="RefSeq" id="XP_050934067.1"/>
    </source>
</evidence>
<evidence type="ECO:0000256" key="1">
    <source>
        <dbReference type="SAM" id="Coils"/>
    </source>
</evidence>
<feature type="compositionally biased region" description="Low complexity" evidence="2">
    <location>
        <begin position="150"/>
        <end position="161"/>
    </location>
</feature>
<accession>A0AAJ8BJ95</accession>
<sequence>MELFSDVKGNFDKTENDIEVQAQDAEKQIKDVFSMLQKFLRKEEQTRIAALREEKQQKIQMIESKREVLSDEFEGLYFSVNLTTQVLEYEDLYFLHVYRTAADIAHGIQLNDPQPTPGALIDVDKHLNNLSLNILDRMKMEVTNTLVPQTAAPESTAVSTPTPSPPSPGGAQDPEACEIPILLASIDRNIIHFSDDESIIPIYK</sequence>
<dbReference type="RefSeq" id="XP_050934067.1">
    <property type="nucleotide sequence ID" value="XM_051078110.1"/>
</dbReference>
<name>A0AAJ8BJ95_LATCA</name>
<dbReference type="KEGG" id="lcf:108901630"/>
<dbReference type="AlphaFoldDB" id="A0AAJ8BJ95"/>
<protein>
    <submittedName>
        <fullName evidence="4">E3 ubiquitin-protein ligase TRIM35-like</fullName>
    </submittedName>
</protein>